<keyword evidence="3" id="KW-1185">Reference proteome</keyword>
<protein>
    <submittedName>
        <fullName evidence="2">Sporulation protein YunB</fullName>
    </submittedName>
</protein>
<evidence type="ECO:0000313" key="2">
    <source>
        <dbReference type="EMBL" id="MED1205894.1"/>
    </source>
</evidence>
<sequence>MPKMRTRKSRRGPLPFKYVLLLSFSFFIFSTLIGLWIVDKAIKPTLMSFAETETQKIASLVVNNAVNQKATTDYKDMVTIYRNNNGDITGVTQNSPVINKVKTEVTNLILINLKKAEDGDTAALENLTNLSVNNTPENKRKGTVYSVPLGEATKVALLGNLGPKIPVQFHFVGDVIPDIKYDVVPSGINNSKVSVMMHIEVNVQVIVPFETAMTHYKEDVPIGVLGYFPGEVPQYFNGSGTGGSPTIQIPSKSNTGK</sequence>
<dbReference type="RefSeq" id="WP_066269813.1">
    <property type="nucleotide sequence ID" value="NZ_JARMAB010000044.1"/>
</dbReference>
<dbReference type="NCBIfam" id="TIGR02832">
    <property type="entry name" value="spo_yunB"/>
    <property type="match status" value="1"/>
</dbReference>
<dbReference type="Proteomes" id="UP001341444">
    <property type="component" value="Unassembled WGS sequence"/>
</dbReference>
<reference evidence="2 3" key="1">
    <citation type="submission" date="2023-03" db="EMBL/GenBank/DDBJ databases">
        <title>Bacillus Genome Sequencing.</title>
        <authorList>
            <person name="Dunlap C."/>
        </authorList>
    </citation>
    <scope>NUCLEOTIDE SEQUENCE [LARGE SCALE GENOMIC DNA]</scope>
    <source>
        <strain evidence="2 3">B-23453</strain>
    </source>
</reference>
<gene>
    <name evidence="2" type="primary">yunB</name>
    <name evidence="2" type="ORF">P4T90_22940</name>
</gene>
<dbReference type="EMBL" id="JARMAB010000044">
    <property type="protein sequence ID" value="MED1205894.1"/>
    <property type="molecule type" value="Genomic_DNA"/>
</dbReference>
<comment type="caution">
    <text evidence="2">The sequence shown here is derived from an EMBL/GenBank/DDBJ whole genome shotgun (WGS) entry which is preliminary data.</text>
</comment>
<dbReference type="PIRSF" id="PIRSF021383">
    <property type="entry name" value="YunB"/>
    <property type="match status" value="1"/>
</dbReference>
<accession>A0ABU6MMI4</accession>
<evidence type="ECO:0000256" key="1">
    <source>
        <dbReference type="SAM" id="Phobius"/>
    </source>
</evidence>
<evidence type="ECO:0000313" key="3">
    <source>
        <dbReference type="Proteomes" id="UP001341444"/>
    </source>
</evidence>
<dbReference type="InterPro" id="IPR014197">
    <property type="entry name" value="Sporulation_prot_YunB"/>
</dbReference>
<dbReference type="Pfam" id="PF09560">
    <property type="entry name" value="Spore_YunB"/>
    <property type="match status" value="1"/>
</dbReference>
<feature type="transmembrane region" description="Helical" evidence="1">
    <location>
        <begin position="20"/>
        <end position="38"/>
    </location>
</feature>
<keyword evidence="1" id="KW-1133">Transmembrane helix</keyword>
<keyword evidence="1" id="KW-0472">Membrane</keyword>
<organism evidence="2 3">
    <name type="scientific">Heyndrickxia acidicola</name>
    <dbReference type="NCBI Taxonomy" id="209389"/>
    <lineage>
        <taxon>Bacteria</taxon>
        <taxon>Bacillati</taxon>
        <taxon>Bacillota</taxon>
        <taxon>Bacilli</taxon>
        <taxon>Bacillales</taxon>
        <taxon>Bacillaceae</taxon>
        <taxon>Heyndrickxia</taxon>
    </lineage>
</organism>
<proteinExistence type="predicted"/>
<keyword evidence="1" id="KW-0812">Transmembrane</keyword>
<name>A0ABU6MMI4_9BACI</name>